<dbReference type="PANTHER" id="PTHR43481">
    <property type="entry name" value="FRUCTOSE-1-PHOSPHATE PHOSPHATASE"/>
    <property type="match status" value="1"/>
</dbReference>
<gene>
    <name evidence="1" type="ORF">B0I18_101722</name>
</gene>
<dbReference type="AlphaFoldDB" id="A0A2P8DBG6"/>
<name>A0A2P8DBG6_9BACT</name>
<proteinExistence type="predicted"/>
<dbReference type="RefSeq" id="WP_106521264.1">
    <property type="nucleotide sequence ID" value="NZ_PYGD01000001.1"/>
</dbReference>
<evidence type="ECO:0000313" key="1">
    <source>
        <dbReference type="EMBL" id="PSK94566.1"/>
    </source>
</evidence>
<protein>
    <submittedName>
        <fullName evidence="1">HAD superfamily hydrolase (TIGR01509 family)</fullName>
    </submittedName>
</protein>
<dbReference type="InterPro" id="IPR023198">
    <property type="entry name" value="PGP-like_dom2"/>
</dbReference>
<comment type="caution">
    <text evidence="1">The sequence shown here is derived from an EMBL/GenBank/DDBJ whole genome shotgun (WGS) entry which is preliminary data.</text>
</comment>
<dbReference type="Proteomes" id="UP000240572">
    <property type="component" value="Unassembled WGS sequence"/>
</dbReference>
<dbReference type="PANTHER" id="PTHR43481:SF4">
    <property type="entry name" value="GLYCEROL-1-PHOSPHATE PHOSPHOHYDROLASE 1-RELATED"/>
    <property type="match status" value="1"/>
</dbReference>
<evidence type="ECO:0000313" key="2">
    <source>
        <dbReference type="Proteomes" id="UP000240572"/>
    </source>
</evidence>
<dbReference type="InterPro" id="IPR051806">
    <property type="entry name" value="HAD-like_SPP"/>
</dbReference>
<accession>A0A2P8DBG6</accession>
<organism evidence="1 2">
    <name type="scientific">Taibaiella chishuiensis</name>
    <dbReference type="NCBI Taxonomy" id="1434707"/>
    <lineage>
        <taxon>Bacteria</taxon>
        <taxon>Pseudomonadati</taxon>
        <taxon>Bacteroidota</taxon>
        <taxon>Chitinophagia</taxon>
        <taxon>Chitinophagales</taxon>
        <taxon>Chitinophagaceae</taxon>
        <taxon>Taibaiella</taxon>
    </lineage>
</organism>
<dbReference type="EMBL" id="PYGD01000001">
    <property type="protein sequence ID" value="PSK94566.1"/>
    <property type="molecule type" value="Genomic_DNA"/>
</dbReference>
<sequence>MDTLLLDLLTAKTQGDYQAFLYDCDGTLADNMQAHKDSYVTTAGEFGFTLDPALIDELAGWPTVAVVAEMSRRYQVAIDEVAFTQRKGQIFFEKYIEHTQPVGFVVEHLKQHAGKVKIGVVSGGRRHTVERTLNVLGIMPLVDTIVCAGETPQGKPFPDPFLKAAQDLGADPAKCMVFEDGVPGVQSAIAAGMQAIRIDHIGAETV</sequence>
<keyword evidence="1" id="KW-0378">Hydrolase</keyword>
<dbReference type="SFLD" id="SFLDG01129">
    <property type="entry name" value="C1.5:_HAD__Beta-PGM__Phosphata"/>
    <property type="match status" value="1"/>
</dbReference>
<dbReference type="CDD" id="cd07505">
    <property type="entry name" value="HAD_BPGM-like"/>
    <property type="match status" value="1"/>
</dbReference>
<dbReference type="Pfam" id="PF00702">
    <property type="entry name" value="Hydrolase"/>
    <property type="match status" value="1"/>
</dbReference>
<dbReference type="GO" id="GO:0050308">
    <property type="term" value="F:sugar-phosphatase activity"/>
    <property type="evidence" value="ECO:0007669"/>
    <property type="project" value="TreeGrafter"/>
</dbReference>
<dbReference type="Gene3D" id="3.40.50.1000">
    <property type="entry name" value="HAD superfamily/HAD-like"/>
    <property type="match status" value="1"/>
</dbReference>
<dbReference type="InterPro" id="IPR023214">
    <property type="entry name" value="HAD_sf"/>
</dbReference>
<dbReference type="SUPFAM" id="SSF56784">
    <property type="entry name" value="HAD-like"/>
    <property type="match status" value="1"/>
</dbReference>
<dbReference type="Gene3D" id="1.10.150.240">
    <property type="entry name" value="Putative phosphatase, domain 2"/>
    <property type="match status" value="1"/>
</dbReference>
<reference evidence="1 2" key="1">
    <citation type="submission" date="2018-03" db="EMBL/GenBank/DDBJ databases">
        <title>Genomic Encyclopedia of Type Strains, Phase III (KMG-III): the genomes of soil and plant-associated and newly described type strains.</title>
        <authorList>
            <person name="Whitman W."/>
        </authorList>
    </citation>
    <scope>NUCLEOTIDE SEQUENCE [LARGE SCALE GENOMIC DNA]</scope>
    <source>
        <strain evidence="1 2">CGMCC 1.12700</strain>
    </source>
</reference>
<dbReference type="OrthoDB" id="9797743at2"/>
<dbReference type="NCBIfam" id="TIGR01509">
    <property type="entry name" value="HAD-SF-IA-v3"/>
    <property type="match status" value="1"/>
</dbReference>
<dbReference type="InterPro" id="IPR036412">
    <property type="entry name" value="HAD-like_sf"/>
</dbReference>
<keyword evidence="2" id="KW-1185">Reference proteome</keyword>
<dbReference type="InterPro" id="IPR006439">
    <property type="entry name" value="HAD-SF_hydro_IA"/>
</dbReference>
<dbReference type="SFLD" id="SFLDS00003">
    <property type="entry name" value="Haloacid_Dehalogenase"/>
    <property type="match status" value="1"/>
</dbReference>